<dbReference type="SUPFAM" id="SSF47836">
    <property type="entry name" value="Retroviral matrix proteins"/>
    <property type="match status" value="1"/>
</dbReference>
<dbReference type="InterPro" id="IPR036946">
    <property type="entry name" value="G_retro_matrix_sf"/>
</dbReference>
<accession>A0A674JJ24</accession>
<name>A0A674JJ24_9SAUR</name>
<keyword evidence="4" id="KW-0472">Membrane</keyword>
<dbReference type="Proteomes" id="UP000472274">
    <property type="component" value="Unplaced"/>
</dbReference>
<evidence type="ECO:0000259" key="7">
    <source>
        <dbReference type="Pfam" id="PF02093"/>
    </source>
</evidence>
<dbReference type="Pfam" id="PF02093">
    <property type="entry name" value="Gag_p30"/>
    <property type="match status" value="1"/>
</dbReference>
<dbReference type="SUPFAM" id="SSF57756">
    <property type="entry name" value="Retrovirus zinc finger-like domains"/>
    <property type="match status" value="1"/>
</dbReference>
<proteinExistence type="predicted"/>
<dbReference type="GO" id="GO:0003676">
    <property type="term" value="F:nucleic acid binding"/>
    <property type="evidence" value="ECO:0007669"/>
    <property type="project" value="InterPro"/>
</dbReference>
<dbReference type="InterPro" id="IPR050462">
    <property type="entry name" value="Retroviral_Gag-Pol_poly"/>
</dbReference>
<evidence type="ECO:0000256" key="5">
    <source>
        <dbReference type="SAM" id="MobiDB-lite"/>
    </source>
</evidence>
<reference evidence="8" key="1">
    <citation type="submission" date="2025-08" db="UniProtKB">
        <authorList>
            <consortium name="Ensembl"/>
        </authorList>
    </citation>
    <scope>IDENTIFICATION</scope>
</reference>
<dbReference type="SUPFAM" id="SSF47943">
    <property type="entry name" value="Retrovirus capsid protein, N-terminal core domain"/>
    <property type="match status" value="1"/>
</dbReference>
<keyword evidence="9" id="KW-1185">Reference proteome</keyword>
<comment type="subcellular location">
    <subcellularLocation>
        <location evidence="1">Host cell membrane</location>
    </subcellularLocation>
</comment>
<dbReference type="Gene3D" id="1.10.150.180">
    <property type="entry name" value="Gamma-retroviral matrix domain"/>
    <property type="match status" value="1"/>
</dbReference>
<feature type="compositionally biased region" description="Polar residues" evidence="5">
    <location>
        <begin position="137"/>
        <end position="157"/>
    </location>
</feature>
<evidence type="ECO:0000256" key="2">
    <source>
        <dbReference type="ARBA" id="ARBA00022511"/>
    </source>
</evidence>
<evidence type="ECO:0000256" key="3">
    <source>
        <dbReference type="ARBA" id="ARBA00022870"/>
    </source>
</evidence>
<evidence type="ECO:0000259" key="6">
    <source>
        <dbReference type="Pfam" id="PF01140"/>
    </source>
</evidence>
<dbReference type="Pfam" id="PF01140">
    <property type="entry name" value="Gag_MA"/>
    <property type="match status" value="1"/>
</dbReference>
<dbReference type="Gene3D" id="4.10.60.10">
    <property type="entry name" value="Zinc finger, CCHC-type"/>
    <property type="match status" value="1"/>
</dbReference>
<keyword evidence="3" id="KW-1043">Host membrane</keyword>
<evidence type="ECO:0000256" key="4">
    <source>
        <dbReference type="ARBA" id="ARBA00023136"/>
    </source>
</evidence>
<reference evidence="8" key="2">
    <citation type="submission" date="2025-09" db="UniProtKB">
        <authorList>
            <consortium name="Ensembl"/>
        </authorList>
    </citation>
    <scope>IDENTIFICATION</scope>
</reference>
<sequence>MGSGQSTFSGTPLGCMLDNWKAFRRQADYGIVLCKDNLVKFCTLEWTTFGVEWPEGGTLKPGIVQAVHSIVTRDGHWDQYPYIDIWQDLVANPPPWLKPCPPVKKSCLQAVIPSAPDPMPPPPLYPGLPGSSKREPLSTSLSSPVSDHTRSKTGSATEQSSEEQWSVSSEYRPGDTKITLTRSTSEGDLVHQGSLQRNYLCPLQETVAPGGELTMIYVPFTTSDLYNWKQQNPPFSEDPAPLTAVFETLITAHNPTWGDMRVALNTLLTAEERRLVLSRAREWVAETEGDSAAVAARLPESPPNWSHDTAGRAHHGRYATAIVQGMKRCIRKTPNWAKLYNIRQEKNENPAAFYERLCNTCKRYTDLDPEDINGKRVLIPLFIGQSYEDIRKKLQKLEGASGKNIEELLEIAMKVYDRRDDEERKKGAHILAMALREGYEERGDKVKGRPGPLGKGRGPHLGRNQCAICREEGHWKNECPRGARGPSSPSWQRKLPAWILR</sequence>
<evidence type="ECO:0000313" key="9">
    <source>
        <dbReference type="Proteomes" id="UP000472274"/>
    </source>
</evidence>
<dbReference type="InterPro" id="IPR010999">
    <property type="entry name" value="Retrovr_matrix"/>
</dbReference>
<keyword evidence="2" id="KW-1032">Host cell membrane</keyword>
<dbReference type="InterPro" id="IPR036875">
    <property type="entry name" value="Znf_CCHC_sf"/>
</dbReference>
<evidence type="ECO:0000256" key="1">
    <source>
        <dbReference type="ARBA" id="ARBA00004165"/>
    </source>
</evidence>
<feature type="domain" description="Gamma-retroviral matrix protein" evidence="6">
    <location>
        <begin position="10"/>
        <end position="108"/>
    </location>
</feature>
<dbReference type="GeneTree" id="ENSGT00980000198916"/>
<feature type="compositionally biased region" description="Low complexity" evidence="5">
    <location>
        <begin position="158"/>
        <end position="170"/>
    </location>
</feature>
<organism evidence="8 9">
    <name type="scientific">Terrapene triunguis</name>
    <name type="common">Three-toed box turtle</name>
    <dbReference type="NCBI Taxonomy" id="2587831"/>
    <lineage>
        <taxon>Eukaryota</taxon>
        <taxon>Metazoa</taxon>
        <taxon>Chordata</taxon>
        <taxon>Craniata</taxon>
        <taxon>Vertebrata</taxon>
        <taxon>Euteleostomi</taxon>
        <taxon>Archelosauria</taxon>
        <taxon>Testudinata</taxon>
        <taxon>Testudines</taxon>
        <taxon>Cryptodira</taxon>
        <taxon>Durocryptodira</taxon>
        <taxon>Testudinoidea</taxon>
        <taxon>Emydidae</taxon>
        <taxon>Terrapene</taxon>
    </lineage>
</organism>
<dbReference type="GO" id="GO:0008270">
    <property type="term" value="F:zinc ion binding"/>
    <property type="evidence" value="ECO:0007669"/>
    <property type="project" value="InterPro"/>
</dbReference>
<dbReference type="PANTHER" id="PTHR33166">
    <property type="entry name" value="GAG_P30 DOMAIN-CONTAINING PROTEIN"/>
    <property type="match status" value="1"/>
</dbReference>
<protein>
    <recommendedName>
        <fullName evidence="10">CCHC-type domain-containing protein</fullName>
    </recommendedName>
</protein>
<dbReference type="InterPro" id="IPR000840">
    <property type="entry name" value="G_retro_matrix"/>
</dbReference>
<dbReference type="InterPro" id="IPR003036">
    <property type="entry name" value="Gag_P30"/>
</dbReference>
<dbReference type="AlphaFoldDB" id="A0A674JJ24"/>
<dbReference type="InterPro" id="IPR008919">
    <property type="entry name" value="Retrov_capsid_N"/>
</dbReference>
<dbReference type="Ensembl" id="ENSTMTT00000021415.1">
    <property type="protein sequence ID" value="ENSTMTP00000020693.1"/>
    <property type="gene ID" value="ENSTMTG00000015148.1"/>
</dbReference>
<dbReference type="InParanoid" id="A0A674JJ24"/>
<evidence type="ECO:0000313" key="8">
    <source>
        <dbReference type="Ensembl" id="ENSTMTP00000020693.1"/>
    </source>
</evidence>
<feature type="region of interest" description="Disordered" evidence="5">
    <location>
        <begin position="118"/>
        <end position="173"/>
    </location>
</feature>
<evidence type="ECO:0008006" key="10">
    <source>
        <dbReference type="Google" id="ProtNLM"/>
    </source>
</evidence>
<dbReference type="Gene3D" id="1.10.375.10">
    <property type="entry name" value="Human Immunodeficiency Virus Type 1 Capsid Protein"/>
    <property type="match status" value="1"/>
</dbReference>
<dbReference type="GO" id="GO:0019068">
    <property type="term" value="P:virion assembly"/>
    <property type="evidence" value="ECO:0007669"/>
    <property type="project" value="InterPro"/>
</dbReference>
<feature type="domain" description="Core shell protein Gag P30" evidence="7">
    <location>
        <begin position="223"/>
        <end position="417"/>
    </location>
</feature>